<dbReference type="GO" id="GO:0008270">
    <property type="term" value="F:zinc ion binding"/>
    <property type="evidence" value="ECO:0007669"/>
    <property type="project" value="UniProtKB-KW"/>
</dbReference>
<organism evidence="6 7">
    <name type="scientific">Methanolapillus millepedarum</name>
    <dbReference type="NCBI Taxonomy" id="3028296"/>
    <lineage>
        <taxon>Archaea</taxon>
        <taxon>Methanobacteriati</taxon>
        <taxon>Methanobacteriota</taxon>
        <taxon>Stenosarchaea group</taxon>
        <taxon>Methanomicrobia</taxon>
        <taxon>Methanosarcinales</taxon>
        <taxon>Methanosarcinaceae</taxon>
        <taxon>Methanolapillus</taxon>
    </lineage>
</organism>
<reference evidence="6 7" key="1">
    <citation type="submission" date="2023-07" db="EMBL/GenBank/DDBJ databases">
        <title>Closed genoem sequence of Methanosarcinaceae archaeon Ac7.</title>
        <authorList>
            <person name="Poehlein A."/>
            <person name="Protasov E."/>
            <person name="Platt K."/>
            <person name="Reeh H."/>
            <person name="Daniel R."/>
            <person name="Brune A."/>
        </authorList>
    </citation>
    <scope>NUCLEOTIDE SEQUENCE [LARGE SCALE GENOMIC DNA]</scope>
    <source>
        <strain evidence="6 7">Ac7</strain>
    </source>
</reference>
<dbReference type="PANTHER" id="PTHR10876:SF0">
    <property type="entry name" value="ZINC FINGER PROTEIN ZPR1"/>
    <property type="match status" value="1"/>
</dbReference>
<sequence length="229" mass="25756">MQRRFSHSGEFFLIEDTFETRTNCPLCQNELVMKWQRDNIPYFGDIMYTTSICSNCTFRFADTLILTGKDPVCYSLSVNTPDDLDARVIRSTSGTILIQELGIMVEPGPISESYITNVEGVLQRIRGVVESATRWSEADCELDKVERGLYLLARIDEIIENPETADCKITLEIKDPLGNSAILSANAKSRPLTCDELESLKTGMIILDIDKDELSHDVSDETSPIGRFE</sequence>
<evidence type="ECO:0000256" key="1">
    <source>
        <dbReference type="ARBA" id="ARBA00008354"/>
    </source>
</evidence>
<evidence type="ECO:0000256" key="4">
    <source>
        <dbReference type="ARBA" id="ARBA00022833"/>
    </source>
</evidence>
<evidence type="ECO:0000313" key="7">
    <source>
        <dbReference type="Proteomes" id="UP001303587"/>
    </source>
</evidence>
<keyword evidence="2" id="KW-0479">Metal-binding</keyword>
<dbReference type="Proteomes" id="UP001303587">
    <property type="component" value="Chromosome"/>
</dbReference>
<dbReference type="InterPro" id="IPR056180">
    <property type="entry name" value="ZPR1_jr_dom"/>
</dbReference>
<evidence type="ECO:0000259" key="5">
    <source>
        <dbReference type="SMART" id="SM00709"/>
    </source>
</evidence>
<name>A0AA96V225_9EURY</name>
<evidence type="ECO:0000256" key="3">
    <source>
        <dbReference type="ARBA" id="ARBA00022771"/>
    </source>
</evidence>
<dbReference type="Gene3D" id="2.60.120.1040">
    <property type="entry name" value="ZPR1, A/B domain"/>
    <property type="match status" value="1"/>
</dbReference>
<keyword evidence="7" id="KW-1185">Reference proteome</keyword>
<dbReference type="InterPro" id="IPR042451">
    <property type="entry name" value="ZPR1_A/B_dom"/>
</dbReference>
<dbReference type="Pfam" id="PF22794">
    <property type="entry name" value="jr-ZPR1"/>
    <property type="match status" value="1"/>
</dbReference>
<dbReference type="NCBIfam" id="TIGR00310">
    <property type="entry name" value="ZPR1_znf"/>
    <property type="match status" value="1"/>
</dbReference>
<comment type="similarity">
    <text evidence="1">Belongs to the ZPR1 family.</text>
</comment>
<evidence type="ECO:0000313" key="6">
    <source>
        <dbReference type="EMBL" id="WNY24686.1"/>
    </source>
</evidence>
<dbReference type="EMBL" id="CP131060">
    <property type="protein sequence ID" value="WNY24686.1"/>
    <property type="molecule type" value="Genomic_DNA"/>
</dbReference>
<dbReference type="InterPro" id="IPR004470">
    <property type="entry name" value="ZPR1-like_arc"/>
</dbReference>
<gene>
    <name evidence="6" type="ORF">MsAc7_02100</name>
</gene>
<dbReference type="Gene3D" id="2.20.25.420">
    <property type="entry name" value="ZPR1, zinc finger domain"/>
    <property type="match status" value="1"/>
</dbReference>
<evidence type="ECO:0000256" key="2">
    <source>
        <dbReference type="ARBA" id="ARBA00022723"/>
    </source>
</evidence>
<dbReference type="Pfam" id="PF03367">
    <property type="entry name" value="Zn_ribbon_ZPR1"/>
    <property type="match status" value="1"/>
</dbReference>
<dbReference type="NCBIfam" id="TIGR00340">
    <property type="entry name" value="zpr1_rel"/>
    <property type="match status" value="1"/>
</dbReference>
<dbReference type="InterPro" id="IPR040141">
    <property type="entry name" value="ZPR1"/>
</dbReference>
<keyword evidence="3" id="KW-0863">Zinc-finger</keyword>
<keyword evidence="4" id="KW-0862">Zinc</keyword>
<accession>A0AA96V225</accession>
<dbReference type="InterPro" id="IPR042452">
    <property type="entry name" value="ZPR1_Znf1/2"/>
</dbReference>
<dbReference type="PANTHER" id="PTHR10876">
    <property type="entry name" value="ZINC FINGER PROTEIN ZPR1"/>
    <property type="match status" value="1"/>
</dbReference>
<feature type="domain" description="Zinc finger ZPR1-type" evidence="5">
    <location>
        <begin position="22"/>
        <end position="184"/>
    </location>
</feature>
<proteinExistence type="inferred from homology"/>
<dbReference type="SMART" id="SM00709">
    <property type="entry name" value="Zpr1"/>
    <property type="match status" value="1"/>
</dbReference>
<protein>
    <recommendedName>
        <fullName evidence="5">Zinc finger ZPR1-type domain-containing protein</fullName>
    </recommendedName>
</protein>
<dbReference type="InterPro" id="IPR004457">
    <property type="entry name" value="Znf_ZPR1"/>
</dbReference>
<dbReference type="AlphaFoldDB" id="A0AA96V225"/>